<keyword evidence="2" id="KW-1185">Reference proteome</keyword>
<dbReference type="Proteomes" id="UP000198861">
    <property type="component" value="Unassembled WGS sequence"/>
</dbReference>
<organism evidence="1 2">
    <name type="scientific">Azotobacter beijerinckii</name>
    <dbReference type="NCBI Taxonomy" id="170623"/>
    <lineage>
        <taxon>Bacteria</taxon>
        <taxon>Pseudomonadati</taxon>
        <taxon>Pseudomonadota</taxon>
        <taxon>Gammaproteobacteria</taxon>
        <taxon>Pseudomonadales</taxon>
        <taxon>Pseudomonadaceae</taxon>
        <taxon>Azotobacter</taxon>
    </lineage>
</organism>
<sequence length="104" mass="10111">MAKNFVQDGDVLTLAAPAGGVVSGTAYAIGQLVVVALEDAAAGQPFQGHAVGIWQLPCATGLTAGAKVSLLDGGLVADGTASSVPCGKLVTAESGGFANVRLSN</sequence>
<dbReference type="InterPro" id="IPR011231">
    <property type="entry name" value="Phage_VT1-Sakai_H0018"/>
</dbReference>
<reference evidence="1 2" key="1">
    <citation type="submission" date="2016-10" db="EMBL/GenBank/DDBJ databases">
        <authorList>
            <person name="Varghese N."/>
            <person name="Submissions S."/>
        </authorList>
    </citation>
    <scope>NUCLEOTIDE SEQUENCE [LARGE SCALE GENOMIC DNA]</scope>
    <source>
        <strain evidence="1 2">DSM 282</strain>
    </source>
</reference>
<dbReference type="PIRSF" id="PIRSF030771">
    <property type="entry name" value="UCP030771"/>
    <property type="match status" value="1"/>
</dbReference>
<dbReference type="EMBL" id="FOKJ01000053">
    <property type="protein sequence ID" value="SFB46446.1"/>
    <property type="molecule type" value="Genomic_DNA"/>
</dbReference>
<evidence type="ECO:0000313" key="2">
    <source>
        <dbReference type="Proteomes" id="UP000198861"/>
    </source>
</evidence>
<evidence type="ECO:0000313" key="1">
    <source>
        <dbReference type="EMBL" id="SFB46446.1"/>
    </source>
</evidence>
<proteinExistence type="predicted"/>
<gene>
    <name evidence="1" type="ORF">SAMN04244571_03008</name>
</gene>
<name>A0A1I1B9W0_9GAMM</name>
<dbReference type="Pfam" id="PF09956">
    <property type="entry name" value="Phage_cement_2"/>
    <property type="match status" value="1"/>
</dbReference>
<accession>A0A1I1B9W0</accession>
<protein>
    <submittedName>
        <fullName evidence="1">Predicted phage recombinase, RecA/RadA family</fullName>
    </submittedName>
</protein>
<comment type="caution">
    <text evidence="1">The sequence shown here is derived from an EMBL/GenBank/DDBJ whole genome shotgun (WGS) entry which is preliminary data.</text>
</comment>
<dbReference type="RefSeq" id="WP_091013781.1">
    <property type="nucleotide sequence ID" value="NZ_FOKJ01000053.1"/>
</dbReference>